<protein>
    <submittedName>
        <fullName evidence="3">Glycosyltransferase involved in cell wall biosynthesis</fullName>
    </submittedName>
</protein>
<dbReference type="EMBL" id="RAPQ01000010">
    <property type="protein sequence ID" value="RKE00260.1"/>
    <property type="molecule type" value="Genomic_DNA"/>
</dbReference>
<keyword evidence="4" id="KW-1185">Reference proteome</keyword>
<dbReference type="PANTHER" id="PTHR46401:SF2">
    <property type="entry name" value="GLYCOSYLTRANSFERASE WBBK-RELATED"/>
    <property type="match status" value="1"/>
</dbReference>
<dbReference type="GO" id="GO:0009103">
    <property type="term" value="P:lipopolysaccharide biosynthetic process"/>
    <property type="evidence" value="ECO:0007669"/>
    <property type="project" value="TreeGrafter"/>
</dbReference>
<sequence>MRIGILIGRIGGVDGVALETEKWIKVFRKMGHEVFTLSGQFEERKLDPQFETLVPEMSFFSPEGFWGQKKAFHFPDNNLPELLEHIHFYSDLIGNKIVDWAREKKIDVFVSENASALPAHLEMGLGIKKAIVELGLPSITHDHDFYWERGDRYLSPYPEINQIVADNFPLRLPNVFHAVINTYGKDTLQTRFDRKSVVVPNVMNFDLPFGEINETNINLKQNLGFKENDYILAQVTRIVRRKGIETAIQLIHMLEDSNAKLVITGSHSDDEGNVYYNELIEQIHELKLEGQVMFASHIIKNNRRQTPGSKSYALSDAYAHAKASTYFSTYEGFGNAFIESVLGKCPIFVNNYKPVYWPDIGSKGFKTVMLEDNIITDKALTDMKEVIHNETLNREISEYNYQLGKKYFSFDTLEEKLVELLDKAARFSS</sequence>
<dbReference type="OrthoDB" id="9762705at2"/>
<organism evidence="3 4">
    <name type="scientific">Marinifilum flexuosum</name>
    <dbReference type="NCBI Taxonomy" id="1117708"/>
    <lineage>
        <taxon>Bacteria</taxon>
        <taxon>Pseudomonadati</taxon>
        <taxon>Bacteroidota</taxon>
        <taxon>Bacteroidia</taxon>
        <taxon>Marinilabiliales</taxon>
        <taxon>Marinifilaceae</taxon>
    </lineage>
</organism>
<gene>
    <name evidence="3" type="ORF">BXY64_3266</name>
</gene>
<comment type="caution">
    <text evidence="3">The sequence shown here is derived from an EMBL/GenBank/DDBJ whole genome shotgun (WGS) entry which is preliminary data.</text>
</comment>
<dbReference type="SUPFAM" id="SSF53756">
    <property type="entry name" value="UDP-Glycosyltransferase/glycogen phosphorylase"/>
    <property type="match status" value="1"/>
</dbReference>
<evidence type="ECO:0000256" key="1">
    <source>
        <dbReference type="ARBA" id="ARBA00022679"/>
    </source>
</evidence>
<feature type="domain" description="Glycosyl transferase family 1" evidence="2">
    <location>
        <begin position="219"/>
        <end position="402"/>
    </location>
</feature>
<keyword evidence="1 3" id="KW-0808">Transferase</keyword>
<evidence type="ECO:0000313" key="4">
    <source>
        <dbReference type="Proteomes" id="UP000284531"/>
    </source>
</evidence>
<dbReference type="GO" id="GO:0016757">
    <property type="term" value="F:glycosyltransferase activity"/>
    <property type="evidence" value="ECO:0007669"/>
    <property type="project" value="InterPro"/>
</dbReference>
<dbReference type="Gene3D" id="3.40.50.2000">
    <property type="entry name" value="Glycogen Phosphorylase B"/>
    <property type="match status" value="2"/>
</dbReference>
<dbReference type="PANTHER" id="PTHR46401">
    <property type="entry name" value="GLYCOSYLTRANSFERASE WBBK-RELATED"/>
    <property type="match status" value="1"/>
</dbReference>
<reference evidence="3 4" key="1">
    <citation type="submission" date="2018-09" db="EMBL/GenBank/DDBJ databases">
        <title>Genomic Encyclopedia of Archaeal and Bacterial Type Strains, Phase II (KMG-II): from individual species to whole genera.</title>
        <authorList>
            <person name="Goeker M."/>
        </authorList>
    </citation>
    <scope>NUCLEOTIDE SEQUENCE [LARGE SCALE GENOMIC DNA]</scope>
    <source>
        <strain evidence="3 4">DSM 21950</strain>
    </source>
</reference>
<dbReference type="Proteomes" id="UP000284531">
    <property type="component" value="Unassembled WGS sequence"/>
</dbReference>
<dbReference type="CDD" id="cd03801">
    <property type="entry name" value="GT4_PimA-like"/>
    <property type="match status" value="1"/>
</dbReference>
<accession>A0A419WXT6</accession>
<name>A0A419WXT6_9BACT</name>
<evidence type="ECO:0000259" key="2">
    <source>
        <dbReference type="Pfam" id="PF00534"/>
    </source>
</evidence>
<evidence type="ECO:0000313" key="3">
    <source>
        <dbReference type="EMBL" id="RKE00260.1"/>
    </source>
</evidence>
<dbReference type="RefSeq" id="WP_120240990.1">
    <property type="nucleotide sequence ID" value="NZ_RAPQ01000010.1"/>
</dbReference>
<dbReference type="Pfam" id="PF00534">
    <property type="entry name" value="Glycos_transf_1"/>
    <property type="match status" value="1"/>
</dbReference>
<dbReference type="AlphaFoldDB" id="A0A419WXT6"/>
<proteinExistence type="predicted"/>
<dbReference type="InterPro" id="IPR001296">
    <property type="entry name" value="Glyco_trans_1"/>
</dbReference>